<feature type="binding site" evidence="4">
    <location>
        <position position="93"/>
    </location>
    <ligand>
        <name>ATP</name>
        <dbReference type="ChEBI" id="CHEBI:30616"/>
    </ligand>
</feature>
<gene>
    <name evidence="7" type="ORF">PSON_ATCC_30995.1.T1130135</name>
</gene>
<keyword evidence="5" id="KW-0418">Kinase</keyword>
<evidence type="ECO:0000313" key="8">
    <source>
        <dbReference type="Proteomes" id="UP000692954"/>
    </source>
</evidence>
<dbReference type="PROSITE" id="PS50011">
    <property type="entry name" value="PROTEIN_KINASE_DOM"/>
    <property type="match status" value="1"/>
</dbReference>
<evidence type="ECO:0000256" key="1">
    <source>
        <dbReference type="ARBA" id="ARBA00011245"/>
    </source>
</evidence>
<evidence type="ECO:0000256" key="5">
    <source>
        <dbReference type="RuleBase" id="RU000304"/>
    </source>
</evidence>
<evidence type="ECO:0000256" key="3">
    <source>
        <dbReference type="ARBA" id="ARBA00022840"/>
    </source>
</evidence>
<dbReference type="PANTHER" id="PTHR24347">
    <property type="entry name" value="SERINE/THREONINE-PROTEIN KINASE"/>
    <property type="match status" value="1"/>
</dbReference>
<dbReference type="Proteomes" id="UP000692954">
    <property type="component" value="Unassembled WGS sequence"/>
</dbReference>
<feature type="domain" description="Protein kinase" evidence="6">
    <location>
        <begin position="64"/>
        <end position="321"/>
    </location>
</feature>
<dbReference type="OrthoDB" id="2923545at2759"/>
<comment type="caution">
    <text evidence="7">The sequence shown here is derived from an EMBL/GenBank/DDBJ whole genome shotgun (WGS) entry which is preliminary data.</text>
</comment>
<dbReference type="Pfam" id="PF00069">
    <property type="entry name" value="Pkinase"/>
    <property type="match status" value="1"/>
</dbReference>
<dbReference type="AlphaFoldDB" id="A0A8S1QRU6"/>
<reference evidence="7" key="1">
    <citation type="submission" date="2021-01" db="EMBL/GenBank/DDBJ databases">
        <authorList>
            <consortium name="Genoscope - CEA"/>
            <person name="William W."/>
        </authorList>
    </citation>
    <scope>NUCLEOTIDE SEQUENCE</scope>
</reference>
<dbReference type="PROSITE" id="PS00107">
    <property type="entry name" value="PROTEIN_KINASE_ATP"/>
    <property type="match status" value="1"/>
</dbReference>
<protein>
    <recommendedName>
        <fullName evidence="6">Protein kinase domain-containing protein</fullName>
    </recommendedName>
</protein>
<proteinExistence type="inferred from homology"/>
<comment type="subunit">
    <text evidence="1">Monomer.</text>
</comment>
<accession>A0A8S1QRU6</accession>
<sequence>MQQKRNKEQLRYELQQQLFPKMQKKIEYSKVKPKRAIRIEDNNNRVIKASLQIEPIEFNFQTKYRLGERIGQGAHGLVKQAIKEDTGEIVAVKISSSGDPELVKTFTEAYKNTRMLDHQYIIKVYECFIDEQSETLFLVMEYSNLRSLEEVLRNSKLTEEQTKILIRNFLFALQHIHERGVAHRDLKPDNILIDQNSLAIKIIDFGVSRRFKKYNGREFIDVDMWTRTGNIYYTAPEILIGGGYNEKVDLWSLGVCLYRILSGSFPFFKDTVLGTTKMILKGKFKMHDSISILPCDFIKRLLNPNPYKRLSAKLALQHPWLYHQQIDPLFLNHQTNYRTSDDIKDFNQNENKNSYYSRNLHMRSNTLTKSPITLHDRHISPKSPLEILQKDIDGEIQQSPLIKLKKIQNQTNKEINIIKRNNQYDQGFFRFQMINKNGN</sequence>
<organism evidence="7 8">
    <name type="scientific">Paramecium sonneborni</name>
    <dbReference type="NCBI Taxonomy" id="65129"/>
    <lineage>
        <taxon>Eukaryota</taxon>
        <taxon>Sar</taxon>
        <taxon>Alveolata</taxon>
        <taxon>Ciliophora</taxon>
        <taxon>Intramacronucleata</taxon>
        <taxon>Oligohymenophorea</taxon>
        <taxon>Peniculida</taxon>
        <taxon>Parameciidae</taxon>
        <taxon>Paramecium</taxon>
    </lineage>
</organism>
<dbReference type="SMART" id="SM00220">
    <property type="entry name" value="S_TKc"/>
    <property type="match status" value="1"/>
</dbReference>
<comment type="similarity">
    <text evidence="5">Belongs to the protein kinase superfamily.</text>
</comment>
<evidence type="ECO:0000256" key="4">
    <source>
        <dbReference type="PROSITE-ProRule" id="PRU10141"/>
    </source>
</evidence>
<keyword evidence="8" id="KW-1185">Reference proteome</keyword>
<keyword evidence="3 4" id="KW-0067">ATP-binding</keyword>
<name>A0A8S1QRU6_9CILI</name>
<evidence type="ECO:0000259" key="6">
    <source>
        <dbReference type="PROSITE" id="PS50011"/>
    </source>
</evidence>
<dbReference type="InterPro" id="IPR017441">
    <property type="entry name" value="Protein_kinase_ATP_BS"/>
</dbReference>
<dbReference type="GO" id="GO:0004674">
    <property type="term" value="F:protein serine/threonine kinase activity"/>
    <property type="evidence" value="ECO:0007669"/>
    <property type="project" value="UniProtKB-KW"/>
</dbReference>
<dbReference type="InterPro" id="IPR000719">
    <property type="entry name" value="Prot_kinase_dom"/>
</dbReference>
<keyword evidence="5" id="KW-0723">Serine/threonine-protein kinase</keyword>
<evidence type="ECO:0000313" key="7">
    <source>
        <dbReference type="EMBL" id="CAD8117300.1"/>
    </source>
</evidence>
<dbReference type="InterPro" id="IPR008271">
    <property type="entry name" value="Ser/Thr_kinase_AS"/>
</dbReference>
<dbReference type="GO" id="GO:0005524">
    <property type="term" value="F:ATP binding"/>
    <property type="evidence" value="ECO:0007669"/>
    <property type="project" value="UniProtKB-UniRule"/>
</dbReference>
<dbReference type="EMBL" id="CAJJDN010000113">
    <property type="protein sequence ID" value="CAD8117300.1"/>
    <property type="molecule type" value="Genomic_DNA"/>
</dbReference>
<dbReference type="FunFam" id="1.10.510.10:FF:000571">
    <property type="entry name" value="Maternal embryonic leucine zipper kinase"/>
    <property type="match status" value="1"/>
</dbReference>
<keyword evidence="2 4" id="KW-0547">Nucleotide-binding</keyword>
<evidence type="ECO:0000256" key="2">
    <source>
        <dbReference type="ARBA" id="ARBA00022741"/>
    </source>
</evidence>
<dbReference type="PROSITE" id="PS00108">
    <property type="entry name" value="PROTEIN_KINASE_ST"/>
    <property type="match status" value="1"/>
</dbReference>
<keyword evidence="5" id="KW-0808">Transferase</keyword>